<reference evidence="3" key="1">
    <citation type="journal article" date="2019" name="Int. J. Syst. Evol. Microbiol.">
        <title>The Global Catalogue of Microorganisms (GCM) 10K type strain sequencing project: providing services to taxonomists for standard genome sequencing and annotation.</title>
        <authorList>
            <consortium name="The Broad Institute Genomics Platform"/>
            <consortium name="The Broad Institute Genome Sequencing Center for Infectious Disease"/>
            <person name="Wu L."/>
            <person name="Ma J."/>
        </authorList>
    </citation>
    <scope>NUCLEOTIDE SEQUENCE [LARGE SCALE GENOMIC DNA]</scope>
    <source>
        <strain evidence="3">CCM 7855</strain>
    </source>
</reference>
<evidence type="ECO:0000313" key="3">
    <source>
        <dbReference type="Proteomes" id="UP000632454"/>
    </source>
</evidence>
<dbReference type="InterPro" id="IPR016181">
    <property type="entry name" value="Acyl_CoA_acyltransferase"/>
</dbReference>
<dbReference type="EMBL" id="BMCS01000001">
    <property type="protein sequence ID" value="GGF29175.1"/>
    <property type="molecule type" value="Genomic_DNA"/>
</dbReference>
<accession>A0ABQ1UX30</accession>
<protein>
    <submittedName>
        <fullName evidence="2">Aminoglycoside 2'-N-acetyltransferase</fullName>
    </submittedName>
</protein>
<dbReference type="Proteomes" id="UP000632454">
    <property type="component" value="Unassembled WGS sequence"/>
</dbReference>
<dbReference type="CDD" id="cd04301">
    <property type="entry name" value="NAT_SF"/>
    <property type="match status" value="1"/>
</dbReference>
<sequence length="187" mass="19538">MTRAGARAPALSRVHTADLSSAQRNEIRAMLVAAFEQDFSDDDWDHALGGLHVICRIGDTVVGHAAVVQRQVHVGARVHRIGYVEAVAVSADAQRQGIGGLLMASVEEIVVAAYDFGALAASSAGLALYRGRGWQTWAGSLLVAGPDGSAMTPDDAGAVMVFGEAIESGSVDLRASLTADTRRGDPW</sequence>
<comment type="caution">
    <text evidence="2">The sequence shown here is derived from an EMBL/GenBank/DDBJ whole genome shotgun (WGS) entry which is preliminary data.</text>
</comment>
<dbReference type="RefSeq" id="WP_188490103.1">
    <property type="nucleotide sequence ID" value="NZ_BMCS01000001.1"/>
</dbReference>
<dbReference type="PROSITE" id="PS51186">
    <property type="entry name" value="GNAT"/>
    <property type="match status" value="1"/>
</dbReference>
<feature type="domain" description="N-acetyltransferase" evidence="1">
    <location>
        <begin position="14"/>
        <end position="152"/>
    </location>
</feature>
<name>A0ABQ1UX30_9NOCA</name>
<dbReference type="SUPFAM" id="SSF55729">
    <property type="entry name" value="Acyl-CoA N-acyltransferases (Nat)"/>
    <property type="match status" value="1"/>
</dbReference>
<dbReference type="Gene3D" id="3.40.630.30">
    <property type="match status" value="1"/>
</dbReference>
<organism evidence="2 3">
    <name type="scientific">Williamsia phyllosphaerae</name>
    <dbReference type="NCBI Taxonomy" id="885042"/>
    <lineage>
        <taxon>Bacteria</taxon>
        <taxon>Bacillati</taxon>
        <taxon>Actinomycetota</taxon>
        <taxon>Actinomycetes</taxon>
        <taxon>Mycobacteriales</taxon>
        <taxon>Nocardiaceae</taxon>
        <taxon>Williamsia</taxon>
    </lineage>
</organism>
<evidence type="ECO:0000313" key="2">
    <source>
        <dbReference type="EMBL" id="GGF29175.1"/>
    </source>
</evidence>
<evidence type="ECO:0000259" key="1">
    <source>
        <dbReference type="PROSITE" id="PS51186"/>
    </source>
</evidence>
<dbReference type="Pfam" id="PF00583">
    <property type="entry name" value="Acetyltransf_1"/>
    <property type="match status" value="1"/>
</dbReference>
<dbReference type="InterPro" id="IPR000182">
    <property type="entry name" value="GNAT_dom"/>
</dbReference>
<proteinExistence type="predicted"/>
<keyword evidence="3" id="KW-1185">Reference proteome</keyword>
<gene>
    <name evidence="2" type="primary">aac</name>
    <name evidence="2" type="ORF">GCM10007298_26330</name>
</gene>